<proteinExistence type="predicted"/>
<dbReference type="Proteomes" id="UP000245263">
    <property type="component" value="Chromosome 1"/>
</dbReference>
<protein>
    <submittedName>
        <fullName evidence="1">Uncharacterized protein</fullName>
    </submittedName>
</protein>
<sequence>MVAETELTLEPGGLFFTEAAVVVPVLEPVSFPVLTMVDETEEDVLSPVELEFGEVVSFISEPSNLSFSGKGRKISPFGSGLCEKTEGTKKPRIKKETINGNLVLRIILLNQNADGFIV</sequence>
<name>A0ABN6KD87_9LEPT</name>
<gene>
    <name evidence="1" type="ORF">LPTSP3_g07200</name>
</gene>
<accession>A0ABN6KD87</accession>
<organism evidence="1 2">
    <name type="scientific">Leptospira kobayashii</name>
    <dbReference type="NCBI Taxonomy" id="1917830"/>
    <lineage>
        <taxon>Bacteria</taxon>
        <taxon>Pseudomonadati</taxon>
        <taxon>Spirochaetota</taxon>
        <taxon>Spirochaetia</taxon>
        <taxon>Leptospirales</taxon>
        <taxon>Leptospiraceae</taxon>
        <taxon>Leptospira</taxon>
    </lineage>
</organism>
<evidence type="ECO:0000313" key="1">
    <source>
        <dbReference type="EMBL" id="BDA77790.1"/>
    </source>
</evidence>
<evidence type="ECO:0000313" key="2">
    <source>
        <dbReference type="Proteomes" id="UP000245263"/>
    </source>
</evidence>
<reference evidence="1 2" key="1">
    <citation type="submission" date="2021-08" db="EMBL/GenBank/DDBJ databases">
        <title>Complete genome sequence of Leptospira kobayashii strain E30.</title>
        <authorList>
            <person name="Nakao R."/>
            <person name="Nakamura S."/>
            <person name="Masuzawa T."/>
            <person name="Koizumi N."/>
        </authorList>
    </citation>
    <scope>NUCLEOTIDE SEQUENCE [LARGE SCALE GENOMIC DNA]</scope>
    <source>
        <strain evidence="1 2">E30</strain>
    </source>
</reference>
<dbReference type="EMBL" id="AP025028">
    <property type="protein sequence ID" value="BDA77790.1"/>
    <property type="molecule type" value="Genomic_DNA"/>
</dbReference>
<keyword evidence="2" id="KW-1185">Reference proteome</keyword>